<dbReference type="GO" id="GO:0009903">
    <property type="term" value="P:chloroplast avoidance movement"/>
    <property type="evidence" value="ECO:0007669"/>
    <property type="project" value="TreeGrafter"/>
</dbReference>
<evidence type="ECO:0000313" key="5">
    <source>
        <dbReference type="Proteomes" id="UP000504607"/>
    </source>
</evidence>
<feature type="coiled-coil region" evidence="3">
    <location>
        <begin position="284"/>
        <end position="311"/>
    </location>
</feature>
<comment type="similarity">
    <text evidence="1">Belongs to the WEB family.</text>
</comment>
<evidence type="ECO:0000313" key="6">
    <source>
        <dbReference type="RefSeq" id="XP_029122156.1"/>
    </source>
</evidence>
<dbReference type="RefSeq" id="XP_073108607.1">
    <property type="nucleotide sequence ID" value="XM_073252506.1"/>
</dbReference>
<dbReference type="RefSeq" id="XP_029122156.1">
    <property type="nucleotide sequence ID" value="XM_029266323.1"/>
</dbReference>
<accession>A0A8N4I9X4</accession>
<gene>
    <name evidence="6" type="primary">LOC105045754</name>
</gene>
<dbReference type="Proteomes" id="UP000504607">
    <property type="component" value="Chromosome 1"/>
</dbReference>
<feature type="coiled-coil region" evidence="3">
    <location>
        <begin position="347"/>
        <end position="437"/>
    </location>
</feature>
<dbReference type="GO" id="GO:0005829">
    <property type="term" value="C:cytosol"/>
    <property type="evidence" value="ECO:0007669"/>
    <property type="project" value="TreeGrafter"/>
</dbReference>
<feature type="coiled-coil region" evidence="3">
    <location>
        <begin position="213"/>
        <end position="257"/>
    </location>
</feature>
<organism evidence="5 6">
    <name type="scientific">Elaeis guineensis var. tenera</name>
    <name type="common">Oil palm</name>
    <dbReference type="NCBI Taxonomy" id="51953"/>
    <lineage>
        <taxon>Eukaryota</taxon>
        <taxon>Viridiplantae</taxon>
        <taxon>Streptophyta</taxon>
        <taxon>Embryophyta</taxon>
        <taxon>Tracheophyta</taxon>
        <taxon>Spermatophyta</taxon>
        <taxon>Magnoliopsida</taxon>
        <taxon>Liliopsida</taxon>
        <taxon>Arecaceae</taxon>
        <taxon>Arecoideae</taxon>
        <taxon>Cocoseae</taxon>
        <taxon>Elaeidinae</taxon>
        <taxon>Elaeis</taxon>
    </lineage>
</organism>
<protein>
    <submittedName>
        <fullName evidence="6">Protein PLASTID MOVEMENT IMPAIRED 2 isoform X1</fullName>
    </submittedName>
</protein>
<proteinExistence type="inferred from homology"/>
<dbReference type="AlphaFoldDB" id="A0A8N4I9X4"/>
<dbReference type="PANTHER" id="PTHR32054">
    <property type="entry name" value="HEAVY CHAIN, PUTATIVE, EXPRESSED-RELATED-RELATED"/>
    <property type="match status" value="1"/>
</dbReference>
<dbReference type="PANTHER" id="PTHR32054:SF2">
    <property type="entry name" value="PROTEIN PLASTID MOVEMENT IMPAIRED 2"/>
    <property type="match status" value="1"/>
</dbReference>
<dbReference type="OrthoDB" id="685331at2759"/>
<evidence type="ECO:0000256" key="2">
    <source>
        <dbReference type="ARBA" id="ARBA00023054"/>
    </source>
</evidence>
<keyword evidence="5" id="KW-1185">Reference proteome</keyword>
<dbReference type="InterPro" id="IPR008545">
    <property type="entry name" value="Web"/>
</dbReference>
<feature type="coiled-coil region" evidence="3">
    <location>
        <begin position="56"/>
        <end position="159"/>
    </location>
</feature>
<dbReference type="Pfam" id="PF05701">
    <property type="entry name" value="WEMBL"/>
    <property type="match status" value="1"/>
</dbReference>
<keyword evidence="2 3" id="KW-0175">Coiled coil</keyword>
<reference evidence="6" key="1">
    <citation type="submission" date="2025-08" db="UniProtKB">
        <authorList>
            <consortium name="RefSeq"/>
        </authorList>
    </citation>
    <scope>IDENTIFICATION</scope>
</reference>
<name>A0A8N4I9X4_ELAGV</name>
<sequence length="629" mass="71709">MPENPMDSTKFERPQGIGPVKAAISLYGERIQGRKPDKYKTQLPLKEDSHSVTGDLHRAKMDIGRLNETKNFAEKEKARAESELYRTRSRAKELALQIDESNAKAREQKLELQSMRKPEFGDGQYAEVMQELSTVKKELSRLKLDVASALEAKAKAEKETEASRSKASSYSRSVKGLRREIYAANEEHVLVELARIEAEREFREIEAQRVAEAAQFAKKIEATNKKIKDISNEINLAKELEMKLEITNSDINILQNEMELVRAMERKHQKNDLFKDVNKTVEEESESRSMLRSAEAELKAAKKELASIKEEGFQLMASMDLIREELMHTAEETKRLKKLEMKTDSTVQHLNSKLLKAKSKLESATRADERARAIVSNLSAALQQLHTEVESAKEEKELVSEETRSIKMEIEKTDLDISSVEERLQAAVRELEAVKASEAVALKKLRRVTERTIKSRASWILSSSNITISKCEYDYLNKRAADAQVVAEKKVAAAQAWIKALKAGEKEILMKTELAKREIKELKGVEDRELCDMEKSLAAQKTLEEELCNWRQKEKEEDISNLKLVVTTPRKSLRGNGIPAASRRAKVRRLSKSSGLRYTRSPSFTIKKKRKVMPSLVKFLRDRKTGKHE</sequence>
<feature type="region of interest" description="Disordered" evidence="4">
    <location>
        <begin position="35"/>
        <end position="56"/>
    </location>
</feature>
<dbReference type="GeneID" id="105045754"/>
<evidence type="ECO:0000256" key="4">
    <source>
        <dbReference type="SAM" id="MobiDB-lite"/>
    </source>
</evidence>
<evidence type="ECO:0000256" key="1">
    <source>
        <dbReference type="ARBA" id="ARBA00005485"/>
    </source>
</evidence>
<dbReference type="GO" id="GO:0009904">
    <property type="term" value="P:chloroplast accumulation movement"/>
    <property type="evidence" value="ECO:0007669"/>
    <property type="project" value="TreeGrafter"/>
</dbReference>
<evidence type="ECO:0000256" key="3">
    <source>
        <dbReference type="SAM" id="Coils"/>
    </source>
</evidence>